<dbReference type="GO" id="GO:0005615">
    <property type="term" value="C:extracellular space"/>
    <property type="evidence" value="ECO:0007669"/>
    <property type="project" value="TreeGrafter"/>
</dbReference>
<dbReference type="EMBL" id="JACICF010000002">
    <property type="protein sequence ID" value="MBB3764733.1"/>
    <property type="molecule type" value="Genomic_DNA"/>
</dbReference>
<dbReference type="PANTHER" id="PTHR10900:SF77">
    <property type="entry name" value="FI19380P1"/>
    <property type="match status" value="1"/>
</dbReference>
<dbReference type="RefSeq" id="WP_183934108.1">
    <property type="nucleotide sequence ID" value="NZ_JACICF010000002.1"/>
</dbReference>
<protein>
    <submittedName>
        <fullName evidence="2">Putative surface protein with fasciclin (FAS1) repeats</fullName>
    </submittedName>
</protein>
<dbReference type="SMART" id="SM00554">
    <property type="entry name" value="FAS1"/>
    <property type="match status" value="1"/>
</dbReference>
<evidence type="ECO:0000259" key="1">
    <source>
        <dbReference type="PROSITE" id="PS50213"/>
    </source>
</evidence>
<evidence type="ECO:0000313" key="3">
    <source>
        <dbReference type="Proteomes" id="UP000578569"/>
    </source>
</evidence>
<dbReference type="Proteomes" id="UP000578569">
    <property type="component" value="Unassembled WGS sequence"/>
</dbReference>
<reference evidence="2 3" key="1">
    <citation type="submission" date="2020-08" db="EMBL/GenBank/DDBJ databases">
        <title>Genomic Encyclopedia of Type Strains, Phase IV (KMG-IV): sequencing the most valuable type-strain genomes for metagenomic binning, comparative biology and taxonomic classification.</title>
        <authorList>
            <person name="Goeker M."/>
        </authorList>
    </citation>
    <scope>NUCLEOTIDE SEQUENCE [LARGE SCALE GENOMIC DNA]</scope>
    <source>
        <strain evidence="2 3">DSM 24194</strain>
    </source>
</reference>
<comment type="caution">
    <text evidence="2">The sequence shown here is derived from an EMBL/GenBank/DDBJ whole genome shotgun (WGS) entry which is preliminary data.</text>
</comment>
<accession>A0A839Z4F3</accession>
<gene>
    <name evidence="2" type="ORF">FHS50_001795</name>
</gene>
<dbReference type="SUPFAM" id="SSF82153">
    <property type="entry name" value="FAS1 domain"/>
    <property type="match status" value="1"/>
</dbReference>
<dbReference type="PROSITE" id="PS51257">
    <property type="entry name" value="PROKAR_LIPOPROTEIN"/>
    <property type="match status" value="1"/>
</dbReference>
<dbReference type="Pfam" id="PF02469">
    <property type="entry name" value="Fasciclin"/>
    <property type="match status" value="1"/>
</dbReference>
<evidence type="ECO:0000313" key="2">
    <source>
        <dbReference type="EMBL" id="MBB3764733.1"/>
    </source>
</evidence>
<dbReference type="InterPro" id="IPR050904">
    <property type="entry name" value="Adhesion/Biosynth-related"/>
</dbReference>
<dbReference type="InterPro" id="IPR036378">
    <property type="entry name" value="FAS1_dom_sf"/>
</dbReference>
<proteinExistence type="predicted"/>
<dbReference type="PANTHER" id="PTHR10900">
    <property type="entry name" value="PERIOSTIN-RELATED"/>
    <property type="match status" value="1"/>
</dbReference>
<feature type="domain" description="FAS1" evidence="1">
    <location>
        <begin position="50"/>
        <end position="195"/>
    </location>
</feature>
<dbReference type="Gene3D" id="2.30.180.10">
    <property type="entry name" value="FAS1 domain"/>
    <property type="match status" value="1"/>
</dbReference>
<dbReference type="InterPro" id="IPR000782">
    <property type="entry name" value="FAS1_domain"/>
</dbReference>
<organism evidence="2 3">
    <name type="scientific">Sphingomicrobium lutaoense</name>
    <dbReference type="NCBI Taxonomy" id="515949"/>
    <lineage>
        <taxon>Bacteria</taxon>
        <taxon>Pseudomonadati</taxon>
        <taxon>Pseudomonadota</taxon>
        <taxon>Alphaproteobacteria</taxon>
        <taxon>Sphingomonadales</taxon>
        <taxon>Sphingomonadaceae</taxon>
        <taxon>Sphingomicrobium</taxon>
    </lineage>
</organism>
<name>A0A839Z4F3_9SPHN</name>
<keyword evidence="3" id="KW-1185">Reference proteome</keyword>
<dbReference type="PROSITE" id="PS50213">
    <property type="entry name" value="FAS1"/>
    <property type="match status" value="1"/>
</dbReference>
<sequence>MARSPARRWWTSGSVAASLLMLGACSGERSARLDAGDGRPASTAEALESQGTITETLAADPTMTIMLANLRAAGMGEILSDKGPYTLFAPTNLAFSRLEPGTVEALRLPERKPLLVRTIALHVVPGEMSSNDLTNRIERSEEGSVVLKTAGGSPLTATLVDGHLTLTDARGQSAILVTTDIPADNGVVHVIDRLMMPG</sequence>
<dbReference type="AlphaFoldDB" id="A0A839Z4F3"/>